<evidence type="ECO:0000256" key="4">
    <source>
        <dbReference type="ARBA" id="ARBA00022630"/>
    </source>
</evidence>
<keyword evidence="12" id="KW-0472">Membrane</keyword>
<evidence type="ECO:0000256" key="2">
    <source>
        <dbReference type="ARBA" id="ARBA00011955"/>
    </source>
</evidence>
<dbReference type="InterPro" id="IPR024932">
    <property type="entry name" value="ApbE"/>
</dbReference>
<dbReference type="GO" id="GO:0016740">
    <property type="term" value="F:transferase activity"/>
    <property type="evidence" value="ECO:0007669"/>
    <property type="project" value="UniProtKB-KW"/>
</dbReference>
<dbReference type="Proteomes" id="UP000599179">
    <property type="component" value="Unassembled WGS sequence"/>
</dbReference>
<evidence type="ECO:0000256" key="3">
    <source>
        <dbReference type="ARBA" id="ARBA00016337"/>
    </source>
</evidence>
<evidence type="ECO:0000256" key="10">
    <source>
        <dbReference type="ARBA" id="ARBA00048540"/>
    </source>
</evidence>
<comment type="subcellular location">
    <subcellularLocation>
        <location evidence="12">Cell inner membrane</location>
        <topology evidence="12">Lipid-anchor</topology>
        <orientation evidence="12">Periplasmic side</orientation>
    </subcellularLocation>
</comment>
<dbReference type="RefSeq" id="WP_188458482.1">
    <property type="nucleotide sequence ID" value="NZ_BMGM01000006.1"/>
</dbReference>
<comment type="cofactor">
    <cofactor evidence="1 12">
        <name>Mg(2+)</name>
        <dbReference type="ChEBI" id="CHEBI:18420"/>
    </cofactor>
</comment>
<dbReference type="PANTHER" id="PTHR30040:SF2">
    <property type="entry name" value="FAD:PROTEIN FMN TRANSFERASE"/>
    <property type="match status" value="1"/>
</dbReference>
<evidence type="ECO:0000256" key="6">
    <source>
        <dbReference type="ARBA" id="ARBA00022723"/>
    </source>
</evidence>
<comment type="caution">
    <text evidence="13">The sequence shown here is derived from an EMBL/GenBank/DDBJ whole genome shotgun (WGS) entry which is preliminary data.</text>
</comment>
<keyword evidence="6 11" id="KW-0479">Metal-binding</keyword>
<evidence type="ECO:0000256" key="12">
    <source>
        <dbReference type="RuleBase" id="RU363002"/>
    </source>
</evidence>
<dbReference type="Pfam" id="PF02424">
    <property type="entry name" value="ApbE"/>
    <property type="match status" value="1"/>
</dbReference>
<dbReference type="Gene3D" id="3.10.520.10">
    <property type="entry name" value="ApbE-like domains"/>
    <property type="match status" value="1"/>
</dbReference>
<keyword evidence="8 11" id="KW-0460">Magnesium</keyword>
<comment type="catalytic activity">
    <reaction evidence="10 11 12">
        <text>L-threonyl-[protein] + FAD = FMN-L-threonyl-[protein] + AMP + H(+)</text>
        <dbReference type="Rhea" id="RHEA:36847"/>
        <dbReference type="Rhea" id="RHEA-COMP:11060"/>
        <dbReference type="Rhea" id="RHEA-COMP:11061"/>
        <dbReference type="ChEBI" id="CHEBI:15378"/>
        <dbReference type="ChEBI" id="CHEBI:30013"/>
        <dbReference type="ChEBI" id="CHEBI:57692"/>
        <dbReference type="ChEBI" id="CHEBI:74257"/>
        <dbReference type="ChEBI" id="CHEBI:456215"/>
        <dbReference type="EC" id="2.7.1.180"/>
    </reaction>
</comment>
<evidence type="ECO:0000256" key="8">
    <source>
        <dbReference type="ARBA" id="ARBA00022842"/>
    </source>
</evidence>
<evidence type="ECO:0000256" key="9">
    <source>
        <dbReference type="ARBA" id="ARBA00031306"/>
    </source>
</evidence>
<proteinExistence type="inferred from homology"/>
<reference evidence="14" key="1">
    <citation type="journal article" date="2019" name="Int. J. Syst. Evol. Microbiol.">
        <title>The Global Catalogue of Microorganisms (GCM) 10K type strain sequencing project: providing services to taxonomists for standard genome sequencing and annotation.</title>
        <authorList>
            <consortium name="The Broad Institute Genomics Platform"/>
            <consortium name="The Broad Institute Genome Sequencing Center for Infectious Disease"/>
            <person name="Wu L."/>
            <person name="Ma J."/>
        </authorList>
    </citation>
    <scope>NUCLEOTIDE SEQUENCE [LARGE SCALE GENOMIC DNA]</scope>
    <source>
        <strain evidence="14">CGMCC 1.12931</strain>
    </source>
</reference>
<dbReference type="PIRSF" id="PIRSF006268">
    <property type="entry name" value="ApbE"/>
    <property type="match status" value="1"/>
</dbReference>
<evidence type="ECO:0000256" key="5">
    <source>
        <dbReference type="ARBA" id="ARBA00022679"/>
    </source>
</evidence>
<name>A0ABQ1SHF6_9FLAO</name>
<keyword evidence="4 11" id="KW-0285">Flavoprotein</keyword>
<evidence type="ECO:0000313" key="13">
    <source>
        <dbReference type="EMBL" id="GGE35778.1"/>
    </source>
</evidence>
<evidence type="ECO:0000313" key="14">
    <source>
        <dbReference type="Proteomes" id="UP000599179"/>
    </source>
</evidence>
<dbReference type="EMBL" id="BMGM01000006">
    <property type="protein sequence ID" value="GGE35778.1"/>
    <property type="molecule type" value="Genomic_DNA"/>
</dbReference>
<dbReference type="PROSITE" id="PS51257">
    <property type="entry name" value="PROKAR_LIPOPROTEIN"/>
    <property type="match status" value="1"/>
</dbReference>
<accession>A0ABQ1SHF6</accession>
<dbReference type="PANTHER" id="PTHR30040">
    <property type="entry name" value="THIAMINE BIOSYNTHESIS LIPOPROTEIN APBE"/>
    <property type="match status" value="1"/>
</dbReference>
<keyword evidence="12" id="KW-1003">Cell membrane</keyword>
<evidence type="ECO:0000256" key="11">
    <source>
        <dbReference type="PIRNR" id="PIRNR006268"/>
    </source>
</evidence>
<dbReference type="SUPFAM" id="SSF143631">
    <property type="entry name" value="ApbE-like"/>
    <property type="match status" value="1"/>
</dbReference>
<evidence type="ECO:0000256" key="7">
    <source>
        <dbReference type="ARBA" id="ARBA00022827"/>
    </source>
</evidence>
<keyword evidence="12" id="KW-0997">Cell inner membrane</keyword>
<organism evidence="13 14">
    <name type="scientific">Psychroflexus planctonicus</name>
    <dbReference type="NCBI Taxonomy" id="1526575"/>
    <lineage>
        <taxon>Bacteria</taxon>
        <taxon>Pseudomonadati</taxon>
        <taxon>Bacteroidota</taxon>
        <taxon>Flavobacteriia</taxon>
        <taxon>Flavobacteriales</taxon>
        <taxon>Flavobacteriaceae</taxon>
        <taxon>Psychroflexus</taxon>
    </lineage>
</organism>
<evidence type="ECO:0000256" key="1">
    <source>
        <dbReference type="ARBA" id="ARBA00001946"/>
    </source>
</evidence>
<dbReference type="InterPro" id="IPR003374">
    <property type="entry name" value="ApbE-like_sf"/>
</dbReference>
<keyword evidence="14" id="KW-1185">Reference proteome</keyword>
<keyword evidence="7 11" id="KW-0274">FAD</keyword>
<gene>
    <name evidence="13" type="ORF">GCM10010832_14920</name>
</gene>
<keyword evidence="5 11" id="KW-0808">Transferase</keyword>
<dbReference type="EC" id="2.7.1.180" evidence="2 11"/>
<sequence>MKKIYFLCITVILFSCELDKNPSPQVYSGNALGTTFQIQFFHENELEIAKQIDSTFTVLNQSLSTYIPTSDISKINHGDSTIVVDQQFVTNFNTSKQIFEITDGYFDPSVGILVNAYGFGPVKYNIQMNDKNIDSLMTFVGFDKVIMDANNHVIKKHPKTFLDFNSIAKGFAVDRLAALLDQLQVEDYLVEVGGELVASGKNLANNSSWRVGIDKPSSNETDQRELLQFIVQLENRAMATSGNYRKFKTDSLGNKFVHTINPKTGKSEASDILSATVFTKNCMTADAYATAFMAMGFDKTIDLIPKLEDIDVILIHAKGQEVETYISDNLADFIID</sequence>
<comment type="similarity">
    <text evidence="11 12">Belongs to the ApbE family.</text>
</comment>
<comment type="function">
    <text evidence="12">Flavin transferase that catalyzes the transfer of the FMN moiety of FAD and its covalent binding to the hydroxyl group of a threonine residue in a target flavoprotein.</text>
</comment>
<keyword evidence="12" id="KW-0449">Lipoprotein</keyword>
<protein>
    <recommendedName>
        <fullName evidence="3 11">FAD:protein FMN transferase</fullName>
        <ecNumber evidence="2 11">2.7.1.180</ecNumber>
    </recommendedName>
    <alternativeName>
        <fullName evidence="9 11">Flavin transferase</fullName>
    </alternativeName>
</protein>